<dbReference type="GO" id="GO:0050918">
    <property type="term" value="P:positive chemotaxis"/>
    <property type="evidence" value="ECO:0007669"/>
    <property type="project" value="TreeGrafter"/>
</dbReference>
<evidence type="ECO:0000313" key="5">
    <source>
        <dbReference type="Proteomes" id="UP000343335"/>
    </source>
</evidence>
<dbReference type="PANTHER" id="PTHR30034">
    <property type="entry name" value="FLAGELLAR MOTOR SWITCH PROTEIN FLIM"/>
    <property type="match status" value="1"/>
</dbReference>
<dbReference type="InterPro" id="IPR001172">
    <property type="entry name" value="FliN_T3SS_HrcQb"/>
</dbReference>
<feature type="domain" description="Flagellar motor switch protein FliN-like C-terminal" evidence="3">
    <location>
        <begin position="37"/>
        <end position="104"/>
    </location>
</feature>
<dbReference type="Pfam" id="PF01052">
    <property type="entry name" value="FliMN_C"/>
    <property type="match status" value="1"/>
</dbReference>
<organism evidence="4 5">
    <name type="scientific">Pandoraea commovens</name>
    <dbReference type="NCBI Taxonomy" id="2508289"/>
    <lineage>
        <taxon>Bacteria</taxon>
        <taxon>Pseudomonadati</taxon>
        <taxon>Pseudomonadota</taxon>
        <taxon>Betaproteobacteria</taxon>
        <taxon>Burkholderiales</taxon>
        <taxon>Burkholderiaceae</taxon>
        <taxon>Pandoraea</taxon>
    </lineage>
</organism>
<dbReference type="PANTHER" id="PTHR30034:SF6">
    <property type="entry name" value="YOP PROTEINS TRANSLOCATION PROTEIN Q"/>
    <property type="match status" value="1"/>
</dbReference>
<reference evidence="4 5" key="1">
    <citation type="submission" date="2019-08" db="EMBL/GenBank/DDBJ databases">
        <authorList>
            <person name="Peeters C."/>
        </authorList>
    </citation>
    <scope>NUCLEOTIDE SEQUENCE [LARGE SCALE GENOMIC DNA]</scope>
    <source>
        <strain evidence="4 5">LMG 31010</strain>
    </source>
</reference>
<evidence type="ECO:0000259" key="3">
    <source>
        <dbReference type="Pfam" id="PF01052"/>
    </source>
</evidence>
<dbReference type="Proteomes" id="UP000343335">
    <property type="component" value="Unassembled WGS sequence"/>
</dbReference>
<dbReference type="GO" id="GO:0009425">
    <property type="term" value="C:bacterial-type flagellum basal body"/>
    <property type="evidence" value="ECO:0007669"/>
    <property type="project" value="InterPro"/>
</dbReference>
<keyword evidence="4" id="KW-0282">Flagellum</keyword>
<gene>
    <name evidence="4" type="primary">fliN</name>
    <name evidence="4" type="ORF">PCO31010_03126</name>
</gene>
<dbReference type="Gene3D" id="2.30.330.10">
    <property type="entry name" value="SpoA-like"/>
    <property type="match status" value="1"/>
</dbReference>
<dbReference type="EMBL" id="CABPSA010000005">
    <property type="protein sequence ID" value="VVE20342.1"/>
    <property type="molecule type" value="Genomic_DNA"/>
</dbReference>
<dbReference type="InterPro" id="IPR036429">
    <property type="entry name" value="SpoA-like_sf"/>
</dbReference>
<proteinExistence type="inferred from homology"/>
<dbReference type="GO" id="GO:0003774">
    <property type="term" value="F:cytoskeletal motor activity"/>
    <property type="evidence" value="ECO:0007669"/>
    <property type="project" value="InterPro"/>
</dbReference>
<evidence type="ECO:0000256" key="1">
    <source>
        <dbReference type="ARBA" id="ARBA00009226"/>
    </source>
</evidence>
<dbReference type="PRINTS" id="PR00956">
    <property type="entry name" value="FLGMOTORFLIN"/>
</dbReference>
<dbReference type="InterPro" id="IPR001543">
    <property type="entry name" value="FliN-like_C"/>
</dbReference>
<keyword evidence="4" id="KW-0969">Cilium</keyword>
<evidence type="ECO:0000256" key="2">
    <source>
        <dbReference type="SAM" id="MobiDB-lite"/>
    </source>
</evidence>
<evidence type="ECO:0000313" key="4">
    <source>
        <dbReference type="EMBL" id="VVE20342.1"/>
    </source>
</evidence>
<name>A0A5E4W6K3_9BURK</name>
<dbReference type="AlphaFoldDB" id="A0A5E4W6K3"/>
<keyword evidence="4" id="KW-0966">Cell projection</keyword>
<feature type="region of interest" description="Disordered" evidence="2">
    <location>
        <begin position="1"/>
        <end position="38"/>
    </location>
</feature>
<dbReference type="GO" id="GO:0071978">
    <property type="term" value="P:bacterial-type flagellum-dependent swarming motility"/>
    <property type="evidence" value="ECO:0007669"/>
    <property type="project" value="TreeGrafter"/>
</dbReference>
<dbReference type="SUPFAM" id="SSF101801">
    <property type="entry name" value="Surface presentation of antigens (SPOA)"/>
    <property type="match status" value="1"/>
</dbReference>
<comment type="similarity">
    <text evidence="1">Belongs to the FliN/MopA/SpaO family.</text>
</comment>
<protein>
    <submittedName>
        <fullName evidence="4">Flagellar motor switch protein FliN</fullName>
    </submittedName>
</protein>
<accession>A0A5E4W6K3</accession>
<sequence length="110" mass="11698">MQVSDEQFPLDSASGNANQDVTAPESEPQENGENVSLSDIPLHLTFDIGGCELTLEEVENLTPGTIINLNRALPEVVSIRANGVLIGKGEMVDIDGSVGVMLTQTRFEAS</sequence>